<organism evidence="7 8">
    <name type="scientific">Dysgonomonas alginatilytica</name>
    <dbReference type="NCBI Taxonomy" id="1605892"/>
    <lineage>
        <taxon>Bacteria</taxon>
        <taxon>Pseudomonadati</taxon>
        <taxon>Bacteroidota</taxon>
        <taxon>Bacteroidia</taxon>
        <taxon>Bacteroidales</taxon>
        <taxon>Dysgonomonadaceae</taxon>
        <taxon>Dysgonomonas</taxon>
    </lineage>
</organism>
<evidence type="ECO:0000256" key="2">
    <source>
        <dbReference type="ARBA" id="ARBA00007118"/>
    </source>
</evidence>
<dbReference type="PANTHER" id="PTHR43673">
    <property type="entry name" value="NAD(P)H NITROREDUCTASE YDGI-RELATED"/>
    <property type="match status" value="1"/>
</dbReference>
<evidence type="ECO:0000313" key="7">
    <source>
        <dbReference type="EMBL" id="PXV65114.1"/>
    </source>
</evidence>
<reference evidence="7 8" key="1">
    <citation type="submission" date="2018-03" db="EMBL/GenBank/DDBJ databases">
        <title>Genomic Encyclopedia of Archaeal and Bacterial Type Strains, Phase II (KMG-II): from individual species to whole genera.</title>
        <authorList>
            <person name="Goeker M."/>
        </authorList>
    </citation>
    <scope>NUCLEOTIDE SEQUENCE [LARGE SCALE GENOMIC DNA]</scope>
    <source>
        <strain evidence="7 8">DSM 100214</strain>
    </source>
</reference>
<evidence type="ECO:0000256" key="5">
    <source>
        <dbReference type="ARBA" id="ARBA00023002"/>
    </source>
</evidence>
<dbReference type="RefSeq" id="WP_110310380.1">
    <property type="nucleotide sequence ID" value="NZ_QICL01000008.1"/>
</dbReference>
<dbReference type="OrthoDB" id="9809288at2"/>
<evidence type="ECO:0000259" key="6">
    <source>
        <dbReference type="Pfam" id="PF00881"/>
    </source>
</evidence>
<dbReference type="SUPFAM" id="SSF55469">
    <property type="entry name" value="FMN-dependent nitroreductase-like"/>
    <property type="match status" value="1"/>
</dbReference>
<dbReference type="AlphaFoldDB" id="A0A2V3PX24"/>
<evidence type="ECO:0000256" key="4">
    <source>
        <dbReference type="ARBA" id="ARBA00022643"/>
    </source>
</evidence>
<dbReference type="PANTHER" id="PTHR43673:SF2">
    <property type="entry name" value="NITROREDUCTASE"/>
    <property type="match status" value="1"/>
</dbReference>
<keyword evidence="5" id="KW-0560">Oxidoreductase</keyword>
<sequence>MSLIEDLNWRYACKRMNGETVEQDKIDIILDAIRLAPTSMGMQIFKVSVITDPKIKKQILEEAAPRQMMIKGCSHLLVFSAYTKLTQEDVNEYIDHLGEVRNITGARLEEYRTKWSFLLGMSEQEIFEWSARQTYIVMAYASIAAASLRVDSTPVEGFNASIVDGILGLPEKNLRSTLLFPLGFRDSNEDHLADTPKVRKDIKDLFIF</sequence>
<protein>
    <submittedName>
        <fullName evidence="7">Nitroreductase</fullName>
    </submittedName>
</protein>
<dbReference type="InterPro" id="IPR000415">
    <property type="entry name" value="Nitroreductase-like"/>
</dbReference>
<comment type="caution">
    <text evidence="7">The sequence shown here is derived from an EMBL/GenBank/DDBJ whole genome shotgun (WGS) entry which is preliminary data.</text>
</comment>
<name>A0A2V3PX24_9BACT</name>
<dbReference type="Pfam" id="PF00881">
    <property type="entry name" value="Nitroreductase"/>
    <property type="match status" value="1"/>
</dbReference>
<dbReference type="Proteomes" id="UP000247973">
    <property type="component" value="Unassembled WGS sequence"/>
</dbReference>
<proteinExistence type="inferred from homology"/>
<keyword evidence="4" id="KW-0288">FMN</keyword>
<evidence type="ECO:0000256" key="1">
    <source>
        <dbReference type="ARBA" id="ARBA00001917"/>
    </source>
</evidence>
<evidence type="ECO:0000256" key="3">
    <source>
        <dbReference type="ARBA" id="ARBA00022630"/>
    </source>
</evidence>
<dbReference type="EMBL" id="QICL01000008">
    <property type="protein sequence ID" value="PXV65114.1"/>
    <property type="molecule type" value="Genomic_DNA"/>
</dbReference>
<comment type="cofactor">
    <cofactor evidence="1">
        <name>FMN</name>
        <dbReference type="ChEBI" id="CHEBI:58210"/>
    </cofactor>
</comment>
<comment type="similarity">
    <text evidence="2">Belongs to the nitroreductase family.</text>
</comment>
<evidence type="ECO:0000313" key="8">
    <source>
        <dbReference type="Proteomes" id="UP000247973"/>
    </source>
</evidence>
<dbReference type="Gene3D" id="3.40.109.10">
    <property type="entry name" value="NADH Oxidase"/>
    <property type="match status" value="1"/>
</dbReference>
<keyword evidence="8" id="KW-1185">Reference proteome</keyword>
<feature type="domain" description="Nitroreductase" evidence="6">
    <location>
        <begin position="8"/>
        <end position="183"/>
    </location>
</feature>
<keyword evidence="3" id="KW-0285">Flavoprotein</keyword>
<accession>A0A2V3PX24</accession>
<dbReference type="InterPro" id="IPR029479">
    <property type="entry name" value="Nitroreductase"/>
</dbReference>
<dbReference type="GO" id="GO:0016491">
    <property type="term" value="F:oxidoreductase activity"/>
    <property type="evidence" value="ECO:0007669"/>
    <property type="project" value="UniProtKB-KW"/>
</dbReference>
<gene>
    <name evidence="7" type="ORF">CLV62_108112</name>
</gene>